<keyword evidence="2" id="KW-0067">ATP-binding</keyword>
<dbReference type="PROSITE" id="PS50893">
    <property type="entry name" value="ABC_TRANSPORTER_2"/>
    <property type="match status" value="2"/>
</dbReference>
<accession>A0A0G0NLM6</accession>
<dbReference type="InterPro" id="IPR017871">
    <property type="entry name" value="ABC_transporter-like_CS"/>
</dbReference>
<feature type="compositionally biased region" description="Basic and acidic residues" evidence="3">
    <location>
        <begin position="248"/>
        <end position="274"/>
    </location>
</feature>
<dbReference type="InterPro" id="IPR003439">
    <property type="entry name" value="ABC_transporter-like_ATP-bd"/>
</dbReference>
<evidence type="ECO:0000259" key="4">
    <source>
        <dbReference type="PROSITE" id="PS50893"/>
    </source>
</evidence>
<gene>
    <name evidence="5" type="ORF">UT40_C0011G0002</name>
</gene>
<proteinExistence type="predicted"/>
<protein>
    <submittedName>
        <fullName evidence="5">ABC transporter related protein</fullName>
    </submittedName>
</protein>
<evidence type="ECO:0000256" key="2">
    <source>
        <dbReference type="ARBA" id="ARBA00022840"/>
    </source>
</evidence>
<dbReference type="AlphaFoldDB" id="A0A0G0NLM6"/>
<dbReference type="Pfam" id="PF00005">
    <property type="entry name" value="ABC_tran"/>
    <property type="match status" value="2"/>
</dbReference>
<dbReference type="PATRIC" id="fig|1618551.3.peg.551"/>
<dbReference type="InterPro" id="IPR051309">
    <property type="entry name" value="ABCF_ATPase"/>
</dbReference>
<sequence length="558" mass="62181">MLKVKKISKSYGTKVIFSDVSFNLERGQRVALVGGNGVGKTTLLKIVAGLDETESGKVEISRGICLGYMPQDTSLAGNETIWQYLHRVTGIAALEEELVRLETGLSDKAISAHYASVREQYDHLDGYSLKHRAEVMMSGFSIDDIGLDRPLSDLSSGQKSKVALIGILLTGIDLLLLDEPTNNLDLPALIWLEDFLLKSDVACIIVSHDRRFLDRVTDRVFELDRQTHSLNVSNGSYSEYLERKIKDRSRQKEQYRQQQEEIGRLTEQAREKKAAATRGSRWQGSDNDKFLRGFKQDKASKSGKVAKVLEKRIEQMDKVERVVEREPLSISLEAHSNGSPMDISLDQVVTGYPGWFKIGPISLAISYGNRVGFLGLNGSGKSTLLKTITGKLPPISGQVLIGSGLKIGNMMQEHETLPREETLLAFIKEKAGRRDQEVFAALVKFGFVEKDIRGKISEISPGGRARLLLCLFSLLSVNALVLDEPTNHLDAEAVNALEEVLANYKGTVILVSHDRDFIEKSRIDFAYLITDGQLTKVEDFREYVAMAEQKAHKLLRTI</sequence>
<feature type="domain" description="ABC transporter" evidence="4">
    <location>
        <begin position="343"/>
        <end position="556"/>
    </location>
</feature>
<evidence type="ECO:0000313" key="6">
    <source>
        <dbReference type="Proteomes" id="UP000034690"/>
    </source>
</evidence>
<feature type="region of interest" description="Disordered" evidence="3">
    <location>
        <begin position="248"/>
        <end position="289"/>
    </location>
</feature>
<dbReference type="NCBIfam" id="NF000355">
    <property type="entry name" value="ribo_prot_ABC_F"/>
    <property type="match status" value="1"/>
</dbReference>
<dbReference type="InterPro" id="IPR027417">
    <property type="entry name" value="P-loop_NTPase"/>
</dbReference>
<evidence type="ECO:0000256" key="3">
    <source>
        <dbReference type="SAM" id="MobiDB-lite"/>
    </source>
</evidence>
<dbReference type="GO" id="GO:0005524">
    <property type="term" value="F:ATP binding"/>
    <property type="evidence" value="ECO:0007669"/>
    <property type="project" value="UniProtKB-KW"/>
</dbReference>
<dbReference type="SUPFAM" id="SSF52540">
    <property type="entry name" value="P-loop containing nucleoside triphosphate hydrolases"/>
    <property type="match status" value="2"/>
</dbReference>
<evidence type="ECO:0000256" key="1">
    <source>
        <dbReference type="ARBA" id="ARBA00022741"/>
    </source>
</evidence>
<reference evidence="5 6" key="1">
    <citation type="journal article" date="2015" name="Nature">
        <title>rRNA introns, odd ribosomes, and small enigmatic genomes across a large radiation of phyla.</title>
        <authorList>
            <person name="Brown C.T."/>
            <person name="Hug L.A."/>
            <person name="Thomas B.C."/>
            <person name="Sharon I."/>
            <person name="Castelle C.J."/>
            <person name="Singh A."/>
            <person name="Wilkins M.J."/>
            <person name="Williams K.H."/>
            <person name="Banfield J.F."/>
        </authorList>
    </citation>
    <scope>NUCLEOTIDE SEQUENCE [LARGE SCALE GENOMIC DNA]</scope>
</reference>
<dbReference type="SMART" id="SM00382">
    <property type="entry name" value="AAA"/>
    <property type="match status" value="2"/>
</dbReference>
<dbReference type="GO" id="GO:0016887">
    <property type="term" value="F:ATP hydrolysis activity"/>
    <property type="evidence" value="ECO:0007669"/>
    <property type="project" value="InterPro"/>
</dbReference>
<dbReference type="PANTHER" id="PTHR42855:SF2">
    <property type="entry name" value="DRUG RESISTANCE ABC TRANSPORTER,ATP-BINDING PROTEIN"/>
    <property type="match status" value="1"/>
</dbReference>
<comment type="caution">
    <text evidence="5">The sequence shown here is derived from an EMBL/GenBank/DDBJ whole genome shotgun (WGS) entry which is preliminary data.</text>
</comment>
<evidence type="ECO:0000313" key="5">
    <source>
        <dbReference type="EMBL" id="KKR13691.1"/>
    </source>
</evidence>
<keyword evidence="1" id="KW-0547">Nucleotide-binding</keyword>
<dbReference type="InterPro" id="IPR003593">
    <property type="entry name" value="AAA+_ATPase"/>
</dbReference>
<feature type="domain" description="ABC transporter" evidence="4">
    <location>
        <begin position="2"/>
        <end position="253"/>
    </location>
</feature>
<dbReference type="Gene3D" id="3.40.50.300">
    <property type="entry name" value="P-loop containing nucleotide triphosphate hydrolases"/>
    <property type="match status" value="2"/>
</dbReference>
<dbReference type="Proteomes" id="UP000034690">
    <property type="component" value="Unassembled WGS sequence"/>
</dbReference>
<dbReference type="CDD" id="cd03221">
    <property type="entry name" value="ABCF_EF-3"/>
    <property type="match status" value="2"/>
</dbReference>
<dbReference type="PROSITE" id="PS00211">
    <property type="entry name" value="ABC_TRANSPORTER_1"/>
    <property type="match status" value="1"/>
</dbReference>
<dbReference type="FunFam" id="3.40.50.300:FF:000011">
    <property type="entry name" value="Putative ABC transporter ATP-binding component"/>
    <property type="match status" value="1"/>
</dbReference>
<dbReference type="PANTHER" id="PTHR42855">
    <property type="entry name" value="ABC TRANSPORTER ATP-BINDING SUBUNIT"/>
    <property type="match status" value="1"/>
</dbReference>
<name>A0A0G0NLM6_9BACT</name>
<dbReference type="EMBL" id="LBWQ01000011">
    <property type="protein sequence ID" value="KKR13691.1"/>
    <property type="molecule type" value="Genomic_DNA"/>
</dbReference>
<organism evidence="5 6">
    <name type="scientific">Candidatus Woesebacteria bacterium GW2011_GWA1_39_21b</name>
    <dbReference type="NCBI Taxonomy" id="1618551"/>
    <lineage>
        <taxon>Bacteria</taxon>
        <taxon>Candidatus Woeseibacteriota</taxon>
    </lineage>
</organism>